<keyword evidence="4 8" id="KW-0812">Transmembrane</keyword>
<dbReference type="Proteomes" id="UP000297527">
    <property type="component" value="Unassembled WGS sequence"/>
</dbReference>
<dbReference type="PANTHER" id="PTHR23501:SF12">
    <property type="entry name" value="MAJOR FACILITATOR SUPERFAMILY (MFS) PROFILE DOMAIN-CONTAINING PROTEIN-RELATED"/>
    <property type="match status" value="1"/>
</dbReference>
<keyword evidence="6 8" id="KW-0472">Membrane</keyword>
<keyword evidence="3" id="KW-0813">Transport</keyword>
<evidence type="ECO:0000256" key="4">
    <source>
        <dbReference type="ARBA" id="ARBA00022692"/>
    </source>
</evidence>
<name>A0A4Z1HJS2_9HELO</name>
<dbReference type="OrthoDB" id="3472919at2759"/>
<reference evidence="9 10" key="1">
    <citation type="submission" date="2017-12" db="EMBL/GenBank/DDBJ databases">
        <title>Comparative genomics of Botrytis spp.</title>
        <authorList>
            <person name="Valero-Jimenez C.A."/>
            <person name="Tapia P."/>
            <person name="Veloso J."/>
            <person name="Silva-Moreno E."/>
            <person name="Staats M."/>
            <person name="Valdes J.H."/>
            <person name="Van Kan J.A.L."/>
        </authorList>
    </citation>
    <scope>NUCLEOTIDE SEQUENCE [LARGE SCALE GENOMIC DNA]</scope>
    <source>
        <strain evidence="9 10">MUCL11595</strain>
    </source>
</reference>
<feature type="transmembrane region" description="Helical" evidence="8">
    <location>
        <begin position="225"/>
        <end position="244"/>
    </location>
</feature>
<gene>
    <name evidence="9" type="ORF">BCON_0222g00150</name>
</gene>
<dbReference type="PANTHER" id="PTHR23501">
    <property type="entry name" value="MAJOR FACILITATOR SUPERFAMILY"/>
    <property type="match status" value="1"/>
</dbReference>
<sequence>MNSSVATMEKSPNPEFQDKYSKTQKPDEEKFESGQKREEDTNFTKDETTPVISDTAVTTIEQPVRELKGVLWALVVAAVISPFSLFALDNTIVADVQPKVVETQGKIEKLPWMSVAFALGVVSVNLICLGPIIGGAFTDSGATWKWSSYLNLCVGGAGAPVYSLLLPSHDPRPGVSIKTRLRDIDFLGALLIMGASYRYLAGGILSTIGAALMYTIDLNSSTGRIYGYSVILAVGEGFTSQASFSIAQAKVESHQLSAATGFINCAQITGLTISLSVVNSTFLNKATNKISADLPGIDIAKVRGAISGFGGSLFESLTQAQRLLVLNSIADSIKDVCITMIVAGAMTIVCSVFMKRERLFLGSASVA</sequence>
<comment type="subcellular location">
    <subcellularLocation>
        <location evidence="1">Membrane</location>
        <topology evidence="1">Multi-pass membrane protein</topology>
    </subcellularLocation>
</comment>
<keyword evidence="5 8" id="KW-1133">Transmembrane helix</keyword>
<feature type="transmembrane region" description="Helical" evidence="8">
    <location>
        <begin position="186"/>
        <end position="213"/>
    </location>
</feature>
<keyword evidence="10" id="KW-1185">Reference proteome</keyword>
<dbReference type="GO" id="GO:0005886">
    <property type="term" value="C:plasma membrane"/>
    <property type="evidence" value="ECO:0007669"/>
    <property type="project" value="TreeGrafter"/>
</dbReference>
<comment type="similarity">
    <text evidence="2">Belongs to the major facilitator superfamily. TCR/Tet family.</text>
</comment>
<evidence type="ECO:0008006" key="11">
    <source>
        <dbReference type="Google" id="ProtNLM"/>
    </source>
</evidence>
<evidence type="ECO:0000256" key="1">
    <source>
        <dbReference type="ARBA" id="ARBA00004141"/>
    </source>
</evidence>
<feature type="region of interest" description="Disordered" evidence="7">
    <location>
        <begin position="1"/>
        <end position="48"/>
    </location>
</feature>
<evidence type="ECO:0000256" key="2">
    <source>
        <dbReference type="ARBA" id="ARBA00007520"/>
    </source>
</evidence>
<feature type="transmembrane region" description="Helical" evidence="8">
    <location>
        <begin position="110"/>
        <end position="134"/>
    </location>
</feature>
<evidence type="ECO:0000256" key="7">
    <source>
        <dbReference type="SAM" id="MobiDB-lite"/>
    </source>
</evidence>
<protein>
    <recommendedName>
        <fullName evidence="11">Major facilitator superfamily (MFS) profile domain-containing protein</fullName>
    </recommendedName>
</protein>
<evidence type="ECO:0000256" key="6">
    <source>
        <dbReference type="ARBA" id="ARBA00023136"/>
    </source>
</evidence>
<comment type="caution">
    <text evidence="9">The sequence shown here is derived from an EMBL/GenBank/DDBJ whole genome shotgun (WGS) entry which is preliminary data.</text>
</comment>
<feature type="transmembrane region" description="Helical" evidence="8">
    <location>
        <begin position="146"/>
        <end position="165"/>
    </location>
</feature>
<evidence type="ECO:0000313" key="9">
    <source>
        <dbReference type="EMBL" id="TGO49065.1"/>
    </source>
</evidence>
<dbReference type="InterPro" id="IPR036259">
    <property type="entry name" value="MFS_trans_sf"/>
</dbReference>
<proteinExistence type="inferred from homology"/>
<organism evidence="9 10">
    <name type="scientific">Botryotinia convoluta</name>
    <dbReference type="NCBI Taxonomy" id="54673"/>
    <lineage>
        <taxon>Eukaryota</taxon>
        <taxon>Fungi</taxon>
        <taxon>Dikarya</taxon>
        <taxon>Ascomycota</taxon>
        <taxon>Pezizomycotina</taxon>
        <taxon>Leotiomycetes</taxon>
        <taxon>Helotiales</taxon>
        <taxon>Sclerotiniaceae</taxon>
        <taxon>Botryotinia</taxon>
    </lineage>
</organism>
<feature type="transmembrane region" description="Helical" evidence="8">
    <location>
        <begin position="256"/>
        <end position="278"/>
    </location>
</feature>
<evidence type="ECO:0000256" key="5">
    <source>
        <dbReference type="ARBA" id="ARBA00022989"/>
    </source>
</evidence>
<dbReference type="GO" id="GO:0022857">
    <property type="term" value="F:transmembrane transporter activity"/>
    <property type="evidence" value="ECO:0007669"/>
    <property type="project" value="TreeGrafter"/>
</dbReference>
<evidence type="ECO:0000256" key="8">
    <source>
        <dbReference type="SAM" id="Phobius"/>
    </source>
</evidence>
<dbReference type="SUPFAM" id="SSF103473">
    <property type="entry name" value="MFS general substrate transporter"/>
    <property type="match status" value="1"/>
</dbReference>
<evidence type="ECO:0000313" key="10">
    <source>
        <dbReference type="Proteomes" id="UP000297527"/>
    </source>
</evidence>
<dbReference type="AlphaFoldDB" id="A0A4Z1HJS2"/>
<dbReference type="EMBL" id="PQXN01000221">
    <property type="protein sequence ID" value="TGO49065.1"/>
    <property type="molecule type" value="Genomic_DNA"/>
</dbReference>
<evidence type="ECO:0000256" key="3">
    <source>
        <dbReference type="ARBA" id="ARBA00022448"/>
    </source>
</evidence>
<dbReference type="Gene3D" id="1.20.1250.20">
    <property type="entry name" value="MFS general substrate transporter like domains"/>
    <property type="match status" value="1"/>
</dbReference>
<feature type="transmembrane region" description="Helical" evidence="8">
    <location>
        <begin position="70"/>
        <end position="89"/>
    </location>
</feature>
<accession>A0A4Z1HJS2</accession>
<feature type="compositionally biased region" description="Basic and acidic residues" evidence="7">
    <location>
        <begin position="16"/>
        <end position="48"/>
    </location>
</feature>